<proteinExistence type="predicted"/>
<dbReference type="CDD" id="cd19359">
    <property type="entry name" value="TenA_C_Bt3146-like"/>
    <property type="match status" value="1"/>
</dbReference>
<sequence>MTSNDRGSNFDFLWNGSEKQWKQALSTPFVQGVKDGSLDAIEFVRYVVQDSIYLQKMYEVIKKAASKAEEGAMKDFLKLVTTKFKGHYEAAFNRLHINNSSAIKLDSACQAYIDFVENAAQNMDTIYFLVSMSPCLKLWAWLGTQIGTNHGAYNQWVASNFVSGSTLAGIIEFIDKEGEKFDRTKAMEVFKTGMEHEINFFNSVGKQ</sequence>
<dbReference type="InterPro" id="IPR004305">
    <property type="entry name" value="Thiaminase-2/PQQC"/>
</dbReference>
<name>A0A210PTK0_MIZYE</name>
<dbReference type="AlphaFoldDB" id="A0A210PTK0"/>
<dbReference type="SUPFAM" id="SSF48613">
    <property type="entry name" value="Heme oxygenase-like"/>
    <property type="match status" value="1"/>
</dbReference>
<accession>A0A210PTK0</accession>
<dbReference type="Proteomes" id="UP000242188">
    <property type="component" value="Unassembled WGS sequence"/>
</dbReference>
<dbReference type="InterPro" id="IPR050967">
    <property type="entry name" value="Thiamine_Salvage_TenA"/>
</dbReference>
<comment type="caution">
    <text evidence="2">The sequence shown here is derived from an EMBL/GenBank/DDBJ whole genome shotgun (WGS) entry which is preliminary data.</text>
</comment>
<dbReference type="Gene3D" id="1.20.910.10">
    <property type="entry name" value="Heme oxygenase-like"/>
    <property type="match status" value="1"/>
</dbReference>
<keyword evidence="3" id="KW-1185">Reference proteome</keyword>
<feature type="domain" description="Thiaminase-2/PQQC" evidence="1">
    <location>
        <begin position="19"/>
        <end position="202"/>
    </location>
</feature>
<dbReference type="InterPro" id="IPR016084">
    <property type="entry name" value="Haem_Oase-like_multi-hlx"/>
</dbReference>
<protein>
    <submittedName>
        <fullName evidence="2">Thiamine biosynthesis multifunctional protein ThiED</fullName>
    </submittedName>
</protein>
<evidence type="ECO:0000313" key="3">
    <source>
        <dbReference type="Proteomes" id="UP000242188"/>
    </source>
</evidence>
<dbReference type="PANTHER" id="PTHR43198">
    <property type="entry name" value="BIFUNCTIONAL TH2 PROTEIN"/>
    <property type="match status" value="1"/>
</dbReference>
<evidence type="ECO:0000259" key="1">
    <source>
        <dbReference type="Pfam" id="PF03070"/>
    </source>
</evidence>
<evidence type="ECO:0000313" key="2">
    <source>
        <dbReference type="EMBL" id="OWF39785.1"/>
    </source>
</evidence>
<dbReference type="OrthoDB" id="6062485at2759"/>
<dbReference type="GO" id="GO:0006772">
    <property type="term" value="P:thiamine metabolic process"/>
    <property type="evidence" value="ECO:0007669"/>
    <property type="project" value="UniProtKB-ARBA"/>
</dbReference>
<organism evidence="2 3">
    <name type="scientific">Mizuhopecten yessoensis</name>
    <name type="common">Japanese scallop</name>
    <name type="synonym">Patinopecten yessoensis</name>
    <dbReference type="NCBI Taxonomy" id="6573"/>
    <lineage>
        <taxon>Eukaryota</taxon>
        <taxon>Metazoa</taxon>
        <taxon>Spiralia</taxon>
        <taxon>Lophotrochozoa</taxon>
        <taxon>Mollusca</taxon>
        <taxon>Bivalvia</taxon>
        <taxon>Autobranchia</taxon>
        <taxon>Pteriomorphia</taxon>
        <taxon>Pectinida</taxon>
        <taxon>Pectinoidea</taxon>
        <taxon>Pectinidae</taxon>
        <taxon>Mizuhopecten</taxon>
    </lineage>
</organism>
<dbReference type="EMBL" id="NEDP02005509">
    <property type="protein sequence ID" value="OWF39785.1"/>
    <property type="molecule type" value="Genomic_DNA"/>
</dbReference>
<gene>
    <name evidence="2" type="ORF">KP79_PYT15420</name>
</gene>
<dbReference type="GO" id="GO:0005829">
    <property type="term" value="C:cytosol"/>
    <property type="evidence" value="ECO:0007669"/>
    <property type="project" value="TreeGrafter"/>
</dbReference>
<dbReference type="PANTHER" id="PTHR43198:SF2">
    <property type="entry name" value="SI:CH1073-67J19.1-RELATED"/>
    <property type="match status" value="1"/>
</dbReference>
<reference evidence="2 3" key="1">
    <citation type="journal article" date="2017" name="Nat. Ecol. Evol.">
        <title>Scallop genome provides insights into evolution of bilaterian karyotype and development.</title>
        <authorList>
            <person name="Wang S."/>
            <person name="Zhang J."/>
            <person name="Jiao W."/>
            <person name="Li J."/>
            <person name="Xun X."/>
            <person name="Sun Y."/>
            <person name="Guo X."/>
            <person name="Huan P."/>
            <person name="Dong B."/>
            <person name="Zhang L."/>
            <person name="Hu X."/>
            <person name="Sun X."/>
            <person name="Wang J."/>
            <person name="Zhao C."/>
            <person name="Wang Y."/>
            <person name="Wang D."/>
            <person name="Huang X."/>
            <person name="Wang R."/>
            <person name="Lv J."/>
            <person name="Li Y."/>
            <person name="Zhang Z."/>
            <person name="Liu B."/>
            <person name="Lu W."/>
            <person name="Hui Y."/>
            <person name="Liang J."/>
            <person name="Zhou Z."/>
            <person name="Hou R."/>
            <person name="Li X."/>
            <person name="Liu Y."/>
            <person name="Li H."/>
            <person name="Ning X."/>
            <person name="Lin Y."/>
            <person name="Zhao L."/>
            <person name="Xing Q."/>
            <person name="Dou J."/>
            <person name="Li Y."/>
            <person name="Mao J."/>
            <person name="Guo H."/>
            <person name="Dou H."/>
            <person name="Li T."/>
            <person name="Mu C."/>
            <person name="Jiang W."/>
            <person name="Fu Q."/>
            <person name="Fu X."/>
            <person name="Miao Y."/>
            <person name="Liu J."/>
            <person name="Yu Q."/>
            <person name="Li R."/>
            <person name="Liao H."/>
            <person name="Li X."/>
            <person name="Kong Y."/>
            <person name="Jiang Z."/>
            <person name="Chourrout D."/>
            <person name="Li R."/>
            <person name="Bao Z."/>
        </authorList>
    </citation>
    <scope>NUCLEOTIDE SEQUENCE [LARGE SCALE GENOMIC DNA]</scope>
    <source>
        <strain evidence="2 3">PY_sf001</strain>
    </source>
</reference>
<dbReference type="Pfam" id="PF03070">
    <property type="entry name" value="TENA_THI-4"/>
    <property type="match status" value="1"/>
</dbReference>